<gene>
    <name evidence="1" type="ORF">GCM10009801_36600</name>
</gene>
<sequence>MEQRGADAGIDTDVAHSARIWNYWLGGKDHYDVDSQVGEEIARAFPAIVRIARADRAFLARAVRHLADEAGVRQFLDIGTGLPTVDNTHEVAQRAAPDARIVYVDNDPLVLAHARALLSSTPEGATDYLDADLREPATILEGAARTLDLTRPVAVTLLGIVHFLLDDEEAREIVGRLMDAVPSGSHLVLSHATAVVDPAGISANIRLWNEHGEPRMRTRTPEEIARLFTGLDLLDPGVVSFPHWRPEPSPWGPPEPLDGYCGVARKP</sequence>
<proteinExistence type="predicted"/>
<reference evidence="2" key="1">
    <citation type="journal article" date="2019" name="Int. J. Syst. Evol. Microbiol.">
        <title>The Global Catalogue of Microorganisms (GCM) 10K type strain sequencing project: providing services to taxonomists for standard genome sequencing and annotation.</title>
        <authorList>
            <consortium name="The Broad Institute Genomics Platform"/>
            <consortium name="The Broad Institute Genome Sequencing Center for Infectious Disease"/>
            <person name="Wu L."/>
            <person name="Ma J."/>
        </authorList>
    </citation>
    <scope>NUCLEOTIDE SEQUENCE [LARGE SCALE GENOMIC DNA]</scope>
    <source>
        <strain evidence="2">JCM 15478</strain>
    </source>
</reference>
<protein>
    <submittedName>
        <fullName evidence="1">SAM-dependent methyltransferase</fullName>
    </submittedName>
</protein>
<dbReference type="GO" id="GO:0008168">
    <property type="term" value="F:methyltransferase activity"/>
    <property type="evidence" value="ECO:0007669"/>
    <property type="project" value="UniProtKB-KW"/>
</dbReference>
<evidence type="ECO:0000313" key="1">
    <source>
        <dbReference type="EMBL" id="GAA2079212.1"/>
    </source>
</evidence>
<name>A0ABP5HMK2_9ACTN</name>
<dbReference type="InterPro" id="IPR029063">
    <property type="entry name" value="SAM-dependent_MTases_sf"/>
</dbReference>
<dbReference type="RefSeq" id="WP_344529390.1">
    <property type="nucleotide sequence ID" value="NZ_BAAAPE010000009.1"/>
</dbReference>
<accession>A0ABP5HMK2</accession>
<keyword evidence="2" id="KW-1185">Reference proteome</keyword>
<organism evidence="1 2">
    <name type="scientific">Streptomyces albiaxialis</name>
    <dbReference type="NCBI Taxonomy" id="329523"/>
    <lineage>
        <taxon>Bacteria</taxon>
        <taxon>Bacillati</taxon>
        <taxon>Actinomycetota</taxon>
        <taxon>Actinomycetes</taxon>
        <taxon>Kitasatosporales</taxon>
        <taxon>Streptomycetaceae</taxon>
        <taxon>Streptomyces</taxon>
    </lineage>
</organism>
<dbReference type="PIRSF" id="PIRSF017393">
    <property type="entry name" value="MTase_SAV2177"/>
    <property type="match status" value="1"/>
</dbReference>
<comment type="caution">
    <text evidence="1">The sequence shown here is derived from an EMBL/GenBank/DDBJ whole genome shotgun (WGS) entry which is preliminary data.</text>
</comment>
<keyword evidence="1" id="KW-0489">Methyltransferase</keyword>
<dbReference type="GO" id="GO:0032259">
    <property type="term" value="P:methylation"/>
    <property type="evidence" value="ECO:0007669"/>
    <property type="project" value="UniProtKB-KW"/>
</dbReference>
<keyword evidence="1" id="KW-0808">Transferase</keyword>
<dbReference type="Pfam" id="PF04672">
    <property type="entry name" value="Methyltransf_19"/>
    <property type="match status" value="1"/>
</dbReference>
<dbReference type="EMBL" id="BAAAPE010000009">
    <property type="protein sequence ID" value="GAA2079212.1"/>
    <property type="molecule type" value="Genomic_DNA"/>
</dbReference>
<dbReference type="Proteomes" id="UP001500016">
    <property type="component" value="Unassembled WGS sequence"/>
</dbReference>
<dbReference type="InterPro" id="IPR006764">
    <property type="entry name" value="SAM_dep_MeTrfase_SAV2177_type"/>
</dbReference>
<evidence type="ECO:0000313" key="2">
    <source>
        <dbReference type="Proteomes" id="UP001500016"/>
    </source>
</evidence>
<dbReference type="Gene3D" id="3.40.50.150">
    <property type="entry name" value="Vaccinia Virus protein VP39"/>
    <property type="match status" value="1"/>
</dbReference>
<dbReference type="SUPFAM" id="SSF53335">
    <property type="entry name" value="S-adenosyl-L-methionine-dependent methyltransferases"/>
    <property type="match status" value="1"/>
</dbReference>